<dbReference type="RefSeq" id="WP_345453697.1">
    <property type="nucleotide sequence ID" value="NZ_BAABKG010000001.1"/>
</dbReference>
<evidence type="ECO:0000313" key="3">
    <source>
        <dbReference type="Proteomes" id="UP001500221"/>
    </source>
</evidence>
<proteinExistence type="predicted"/>
<dbReference type="InterPro" id="IPR002934">
    <property type="entry name" value="Polymerase_NTP_transf_dom"/>
</dbReference>
<feature type="domain" description="Polymerase nucleotidyl transferase" evidence="1">
    <location>
        <begin position="28"/>
        <end position="56"/>
    </location>
</feature>
<evidence type="ECO:0000259" key="1">
    <source>
        <dbReference type="Pfam" id="PF01909"/>
    </source>
</evidence>
<dbReference type="EMBL" id="BAABKG010000001">
    <property type="protein sequence ID" value="GAA5141320.1"/>
    <property type="molecule type" value="Genomic_DNA"/>
</dbReference>
<dbReference type="InterPro" id="IPR043519">
    <property type="entry name" value="NT_sf"/>
</dbReference>
<evidence type="ECO:0000313" key="2">
    <source>
        <dbReference type="EMBL" id="GAA5141320.1"/>
    </source>
</evidence>
<dbReference type="Gene3D" id="3.30.460.10">
    <property type="entry name" value="Beta Polymerase, domain 2"/>
    <property type="match status" value="1"/>
</dbReference>
<name>A0ABP9P7R4_9ACTN</name>
<gene>
    <name evidence="2" type="ORF">GCM10023340_02850</name>
</gene>
<accession>A0ABP9P7R4</accession>
<keyword evidence="3" id="KW-1185">Reference proteome</keyword>
<dbReference type="Pfam" id="PF01909">
    <property type="entry name" value="NTP_transf_2"/>
    <property type="match status" value="1"/>
</dbReference>
<protein>
    <submittedName>
        <fullName evidence="2">Nucleotidyltransferase domain-containing protein</fullName>
    </submittedName>
</protein>
<dbReference type="Proteomes" id="UP001500221">
    <property type="component" value="Unassembled WGS sequence"/>
</dbReference>
<comment type="caution">
    <text evidence="2">The sequence shown here is derived from an EMBL/GenBank/DDBJ whole genome shotgun (WGS) entry which is preliminary data.</text>
</comment>
<organism evidence="2 3">
    <name type="scientific">Nocardioides marinquilinus</name>
    <dbReference type="NCBI Taxonomy" id="1210400"/>
    <lineage>
        <taxon>Bacteria</taxon>
        <taxon>Bacillati</taxon>
        <taxon>Actinomycetota</taxon>
        <taxon>Actinomycetes</taxon>
        <taxon>Propionibacteriales</taxon>
        <taxon>Nocardioidaceae</taxon>
        <taxon>Nocardioides</taxon>
    </lineage>
</organism>
<reference evidence="3" key="1">
    <citation type="journal article" date="2019" name="Int. J. Syst. Evol. Microbiol.">
        <title>The Global Catalogue of Microorganisms (GCM) 10K type strain sequencing project: providing services to taxonomists for standard genome sequencing and annotation.</title>
        <authorList>
            <consortium name="The Broad Institute Genomics Platform"/>
            <consortium name="The Broad Institute Genome Sequencing Center for Infectious Disease"/>
            <person name="Wu L."/>
            <person name="Ma J."/>
        </authorList>
    </citation>
    <scope>NUCLEOTIDE SEQUENCE [LARGE SCALE GENOMIC DNA]</scope>
    <source>
        <strain evidence="3">JCM 18459</strain>
    </source>
</reference>
<sequence length="260" mass="27254">MTDSRRPLDEAVSIARGLALARHPDARAAWLGGSTASGTTTPTSDLDVTVLLDAARAGPGSVYRESLHHDGRPVELFVHVDASVRHYVAKDTWRRRPTMARLVGEGVRLLGGGADVEALEQHCRAVLDAGPPDLDAAALEARRYALTDQLDDLAGGGPGVEVAATAVAAWTAALELLLVVHGRWWGSGKWLAREAVALDADLGTDHTASLHRALAEATAPGHPNARRLIGECDDILGLVGGRRWGGYRATGEPPAATSGG</sequence>
<dbReference type="SUPFAM" id="SSF81301">
    <property type="entry name" value="Nucleotidyltransferase"/>
    <property type="match status" value="1"/>
</dbReference>